<evidence type="ECO:0000259" key="2">
    <source>
        <dbReference type="PROSITE" id="PS50943"/>
    </source>
</evidence>
<dbReference type="STRING" id="46177.SAMN05660976_05866"/>
<evidence type="ECO:0000256" key="1">
    <source>
        <dbReference type="ARBA" id="ARBA00023125"/>
    </source>
</evidence>
<evidence type="ECO:0000313" key="4">
    <source>
        <dbReference type="Proteomes" id="UP000198953"/>
    </source>
</evidence>
<dbReference type="Pfam" id="PF07883">
    <property type="entry name" value="Cupin_2"/>
    <property type="match status" value="1"/>
</dbReference>
<dbReference type="GO" id="GO:0003677">
    <property type="term" value="F:DNA binding"/>
    <property type="evidence" value="ECO:0007669"/>
    <property type="project" value="UniProtKB-KW"/>
</dbReference>
<dbReference type="InterPro" id="IPR014710">
    <property type="entry name" value="RmlC-like_jellyroll"/>
</dbReference>
<dbReference type="Gene3D" id="2.60.120.10">
    <property type="entry name" value="Jelly Rolls"/>
    <property type="match status" value="1"/>
</dbReference>
<dbReference type="Proteomes" id="UP000198953">
    <property type="component" value="Unassembled WGS sequence"/>
</dbReference>
<dbReference type="Gene3D" id="1.10.260.40">
    <property type="entry name" value="lambda repressor-like DNA-binding domains"/>
    <property type="match status" value="1"/>
</dbReference>
<protein>
    <submittedName>
        <fullName evidence="3">Transcriptional regulator, XRE family with cupin sensor</fullName>
    </submittedName>
</protein>
<dbReference type="InterPro" id="IPR050807">
    <property type="entry name" value="TransReg_Diox_bact_type"/>
</dbReference>
<dbReference type="PANTHER" id="PTHR46797:SF1">
    <property type="entry name" value="METHYLPHOSPHONATE SYNTHASE"/>
    <property type="match status" value="1"/>
</dbReference>
<keyword evidence="1" id="KW-0238">DNA-binding</keyword>
<dbReference type="SUPFAM" id="SSF51182">
    <property type="entry name" value="RmlC-like cupins"/>
    <property type="match status" value="1"/>
</dbReference>
<organism evidence="3 4">
    <name type="scientific">Nonomuraea pusilla</name>
    <dbReference type="NCBI Taxonomy" id="46177"/>
    <lineage>
        <taxon>Bacteria</taxon>
        <taxon>Bacillati</taxon>
        <taxon>Actinomycetota</taxon>
        <taxon>Actinomycetes</taxon>
        <taxon>Streptosporangiales</taxon>
        <taxon>Streptosporangiaceae</taxon>
        <taxon>Nonomuraea</taxon>
    </lineage>
</organism>
<proteinExistence type="predicted"/>
<reference evidence="3 4" key="1">
    <citation type="submission" date="2016-10" db="EMBL/GenBank/DDBJ databases">
        <authorList>
            <person name="de Groot N.N."/>
        </authorList>
    </citation>
    <scope>NUCLEOTIDE SEQUENCE [LARGE SCALE GENOMIC DNA]</scope>
    <source>
        <strain evidence="3 4">DSM 43357</strain>
    </source>
</reference>
<dbReference type="GO" id="GO:0003700">
    <property type="term" value="F:DNA-binding transcription factor activity"/>
    <property type="evidence" value="ECO:0007669"/>
    <property type="project" value="TreeGrafter"/>
</dbReference>
<dbReference type="PROSITE" id="PS50943">
    <property type="entry name" value="HTH_CROC1"/>
    <property type="match status" value="1"/>
</dbReference>
<dbReference type="EMBL" id="FOBF01000016">
    <property type="protein sequence ID" value="SEM70805.1"/>
    <property type="molecule type" value="Genomic_DNA"/>
</dbReference>
<gene>
    <name evidence="3" type="ORF">SAMN05660976_05866</name>
</gene>
<dbReference type="GO" id="GO:0005829">
    <property type="term" value="C:cytosol"/>
    <property type="evidence" value="ECO:0007669"/>
    <property type="project" value="TreeGrafter"/>
</dbReference>
<dbReference type="CDD" id="cd00093">
    <property type="entry name" value="HTH_XRE"/>
    <property type="match status" value="1"/>
</dbReference>
<keyword evidence="4" id="KW-1185">Reference proteome</keyword>
<dbReference type="PANTHER" id="PTHR46797">
    <property type="entry name" value="HTH-TYPE TRANSCRIPTIONAL REGULATOR"/>
    <property type="match status" value="1"/>
</dbReference>
<name>A0A1H8AJ62_9ACTN</name>
<dbReference type="InterPro" id="IPR011051">
    <property type="entry name" value="RmlC_Cupin_sf"/>
</dbReference>
<dbReference type="InterPro" id="IPR010982">
    <property type="entry name" value="Lambda_DNA-bd_dom_sf"/>
</dbReference>
<dbReference type="SUPFAM" id="SSF47413">
    <property type="entry name" value="lambda repressor-like DNA-binding domains"/>
    <property type="match status" value="1"/>
</dbReference>
<accession>A0A1H8AJ62</accession>
<sequence length="201" mass="21894">MYSGFTRLHRMQDPEIITQAIANNVRATRAHRGLTLDALAARSGVSRGMLVQVEQGRTNPSVSTLTRIASALGVTVARLVEVGDVPMVRIVPKADVVTFQQGETQARLLVGADTPMILELWDWRLAPGEHHDGDAHPAGTREMLTVLAGELTLSVFGKTHVIGAGDAVLFTADRPHRYANEAEEELRFVMVVAEPREAPDQ</sequence>
<evidence type="ECO:0000313" key="3">
    <source>
        <dbReference type="EMBL" id="SEM70805.1"/>
    </source>
</evidence>
<dbReference type="InterPro" id="IPR001387">
    <property type="entry name" value="Cro/C1-type_HTH"/>
</dbReference>
<dbReference type="Pfam" id="PF01381">
    <property type="entry name" value="HTH_3"/>
    <property type="match status" value="1"/>
</dbReference>
<dbReference type="CDD" id="cd02209">
    <property type="entry name" value="cupin_XRE_C"/>
    <property type="match status" value="1"/>
</dbReference>
<dbReference type="InterPro" id="IPR013096">
    <property type="entry name" value="Cupin_2"/>
</dbReference>
<feature type="domain" description="HTH cro/C1-type" evidence="2">
    <location>
        <begin position="25"/>
        <end position="79"/>
    </location>
</feature>
<dbReference type="SMART" id="SM00530">
    <property type="entry name" value="HTH_XRE"/>
    <property type="match status" value="1"/>
</dbReference>
<dbReference type="AlphaFoldDB" id="A0A1H8AJ62"/>